<dbReference type="InterPro" id="IPR000835">
    <property type="entry name" value="HTH_MarR-typ"/>
</dbReference>
<feature type="domain" description="HTH marR-type" evidence="4">
    <location>
        <begin position="1"/>
        <end position="138"/>
    </location>
</feature>
<keyword evidence="1" id="KW-0805">Transcription regulation</keyword>
<evidence type="ECO:0000256" key="1">
    <source>
        <dbReference type="ARBA" id="ARBA00023015"/>
    </source>
</evidence>
<protein>
    <submittedName>
        <fullName evidence="5">Winged helix-turn-helix transcriptional regulator</fullName>
    </submittedName>
</protein>
<dbReference type="PROSITE" id="PS50995">
    <property type="entry name" value="HTH_MARR_2"/>
    <property type="match status" value="1"/>
</dbReference>
<dbReference type="SUPFAM" id="SSF46785">
    <property type="entry name" value="Winged helix' DNA-binding domain"/>
    <property type="match status" value="1"/>
</dbReference>
<evidence type="ECO:0000259" key="4">
    <source>
        <dbReference type="PROSITE" id="PS50995"/>
    </source>
</evidence>
<dbReference type="RefSeq" id="WP_206561127.1">
    <property type="nucleotide sequence ID" value="NZ_JAFKCZ010000009.1"/>
</dbReference>
<evidence type="ECO:0000256" key="3">
    <source>
        <dbReference type="ARBA" id="ARBA00023163"/>
    </source>
</evidence>
<dbReference type="PRINTS" id="PR00598">
    <property type="entry name" value="HTHMARR"/>
</dbReference>
<evidence type="ECO:0000313" key="6">
    <source>
        <dbReference type="Proteomes" id="UP000664303"/>
    </source>
</evidence>
<reference evidence="5" key="1">
    <citation type="submission" date="2021-02" db="EMBL/GenBank/DDBJ databases">
        <title>PHA producing bacteria isolated from coastal sediment in Guangdong, Shenzhen.</title>
        <authorList>
            <person name="Zheng W."/>
            <person name="Yu S."/>
            <person name="Huang Y."/>
        </authorList>
    </citation>
    <scope>NUCLEOTIDE SEQUENCE</scope>
    <source>
        <strain evidence="5">TN14-10</strain>
    </source>
</reference>
<dbReference type="Pfam" id="PF12802">
    <property type="entry name" value="MarR_2"/>
    <property type="match status" value="1"/>
</dbReference>
<name>A0A939DG70_9GAMM</name>
<dbReference type="GO" id="GO:0003700">
    <property type="term" value="F:DNA-binding transcription factor activity"/>
    <property type="evidence" value="ECO:0007669"/>
    <property type="project" value="InterPro"/>
</dbReference>
<accession>A0A939DG70</accession>
<dbReference type="EMBL" id="JAFKCZ010000009">
    <property type="protein sequence ID" value="MBN7797678.1"/>
    <property type="molecule type" value="Genomic_DNA"/>
</dbReference>
<comment type="caution">
    <text evidence="5">The sequence shown here is derived from an EMBL/GenBank/DDBJ whole genome shotgun (WGS) entry which is preliminary data.</text>
</comment>
<evidence type="ECO:0000256" key="2">
    <source>
        <dbReference type="ARBA" id="ARBA00023125"/>
    </source>
</evidence>
<evidence type="ECO:0000313" key="5">
    <source>
        <dbReference type="EMBL" id="MBN7797678.1"/>
    </source>
</evidence>
<proteinExistence type="predicted"/>
<keyword evidence="2" id="KW-0238">DNA-binding</keyword>
<sequence>MTARQLRFHHRLQLAAQVMKKTADQHLLQHTGISTAQAAVLAVVAEQEHTSQRRIAAALKLNESAVTAMVDRLLKLGLLSRRRRADDRRAWELALTALGRQRTRQASSAFNAINRRIESLLSAEELEITARALATLTEHFTEH</sequence>
<dbReference type="PANTHER" id="PTHR42756">
    <property type="entry name" value="TRANSCRIPTIONAL REGULATOR, MARR"/>
    <property type="match status" value="1"/>
</dbReference>
<dbReference type="AlphaFoldDB" id="A0A939DG70"/>
<dbReference type="GO" id="GO:0003677">
    <property type="term" value="F:DNA binding"/>
    <property type="evidence" value="ECO:0007669"/>
    <property type="project" value="UniProtKB-KW"/>
</dbReference>
<dbReference type="Gene3D" id="1.10.10.10">
    <property type="entry name" value="Winged helix-like DNA-binding domain superfamily/Winged helix DNA-binding domain"/>
    <property type="match status" value="1"/>
</dbReference>
<dbReference type="SMART" id="SM00347">
    <property type="entry name" value="HTH_MARR"/>
    <property type="match status" value="1"/>
</dbReference>
<dbReference type="Proteomes" id="UP000664303">
    <property type="component" value="Unassembled WGS sequence"/>
</dbReference>
<keyword evidence="3" id="KW-0804">Transcription</keyword>
<dbReference type="InterPro" id="IPR036388">
    <property type="entry name" value="WH-like_DNA-bd_sf"/>
</dbReference>
<dbReference type="PANTHER" id="PTHR42756:SF1">
    <property type="entry name" value="TRANSCRIPTIONAL REPRESSOR OF EMRAB OPERON"/>
    <property type="match status" value="1"/>
</dbReference>
<organism evidence="5 6">
    <name type="scientific">Parahaliea mediterranea</name>
    <dbReference type="NCBI Taxonomy" id="651086"/>
    <lineage>
        <taxon>Bacteria</taxon>
        <taxon>Pseudomonadati</taxon>
        <taxon>Pseudomonadota</taxon>
        <taxon>Gammaproteobacteria</taxon>
        <taxon>Cellvibrionales</taxon>
        <taxon>Halieaceae</taxon>
        <taxon>Parahaliea</taxon>
    </lineage>
</organism>
<keyword evidence="6" id="KW-1185">Reference proteome</keyword>
<dbReference type="InterPro" id="IPR036390">
    <property type="entry name" value="WH_DNA-bd_sf"/>
</dbReference>
<gene>
    <name evidence="5" type="ORF">JYP50_13790</name>
</gene>